<proteinExistence type="predicted"/>
<dbReference type="Gene3D" id="2.60.120.620">
    <property type="entry name" value="q2cbj1_9rhob like domain"/>
    <property type="match status" value="1"/>
</dbReference>
<dbReference type="AlphaFoldDB" id="A0A8H7IBN0"/>
<reference evidence="1" key="1">
    <citation type="submission" date="2020-09" db="EMBL/GenBank/DDBJ databases">
        <title>Comparative genome analyses of four rice-infecting Rhizoctonia solani isolates reveal extensive enrichment of homogalacturonan modification genes.</title>
        <authorList>
            <person name="Lee D.-Y."/>
            <person name="Jeon J."/>
            <person name="Kim K.-T."/>
            <person name="Cheong K."/>
            <person name="Song H."/>
            <person name="Choi G."/>
            <person name="Ko J."/>
            <person name="Opiyo S.O."/>
            <person name="Zuo S."/>
            <person name="Madhav S."/>
            <person name="Lee Y.-H."/>
            <person name="Wang G.-L."/>
        </authorList>
    </citation>
    <scope>NUCLEOTIDE SEQUENCE</scope>
    <source>
        <strain evidence="1">AG1-IA B2</strain>
    </source>
</reference>
<accession>A0A8H7IBN0</accession>
<protein>
    <submittedName>
        <fullName evidence="1">Oxidoreductase domain containing protein</fullName>
    </submittedName>
</protein>
<evidence type="ECO:0000313" key="2">
    <source>
        <dbReference type="Proteomes" id="UP000614334"/>
    </source>
</evidence>
<dbReference type="EMBL" id="JACYCF010000008">
    <property type="protein sequence ID" value="KAF8755536.1"/>
    <property type="molecule type" value="Genomic_DNA"/>
</dbReference>
<gene>
    <name evidence="1" type="ORF">RHS01_05217</name>
</gene>
<evidence type="ECO:0000313" key="1">
    <source>
        <dbReference type="EMBL" id="KAF8755536.1"/>
    </source>
</evidence>
<organism evidence="1 2">
    <name type="scientific">Rhizoctonia solani</name>
    <dbReference type="NCBI Taxonomy" id="456999"/>
    <lineage>
        <taxon>Eukaryota</taxon>
        <taxon>Fungi</taxon>
        <taxon>Dikarya</taxon>
        <taxon>Basidiomycota</taxon>
        <taxon>Agaricomycotina</taxon>
        <taxon>Agaricomycetes</taxon>
        <taxon>Cantharellales</taxon>
        <taxon>Ceratobasidiaceae</taxon>
        <taxon>Rhizoctonia</taxon>
    </lineage>
</organism>
<comment type="caution">
    <text evidence="1">The sequence shown here is derived from an EMBL/GenBank/DDBJ whole genome shotgun (WGS) entry which is preliminary data.</text>
</comment>
<dbReference type="Proteomes" id="UP000614334">
    <property type="component" value="Unassembled WGS sequence"/>
</dbReference>
<name>A0A8H7IBN0_9AGAM</name>
<sequence length="187" mass="21262">MRSSKQVCHGYRQLVYPEDCARFVAKVESEKEWEAAAVNIAANAQIVDTSYRNSSRILYDNEELANEIYEKLKPYLKDVGQIEHSDIHKYTLQMSTEPPPVAEDIKGGATRFWKTGSIDGPDRRKVQPGMPLRKFVDVEPRVGRALIFEQRGMVHSGEDVKKGTKLTVRTDLMFEACLDEPVEEATE</sequence>